<dbReference type="Proteomes" id="UP000283077">
    <property type="component" value="Unassembled WGS sequence"/>
</dbReference>
<proteinExistence type="predicted"/>
<evidence type="ECO:0000313" key="3">
    <source>
        <dbReference type="Proteomes" id="UP000283077"/>
    </source>
</evidence>
<protein>
    <submittedName>
        <fullName evidence="2">DUF2065 domain-containing protein</fullName>
    </submittedName>
</protein>
<dbReference type="OrthoDB" id="9964090at2"/>
<gene>
    <name evidence="2" type="ORF">EOE67_17920</name>
</gene>
<keyword evidence="3" id="KW-1185">Reference proteome</keyword>
<dbReference type="InterPro" id="IPR019201">
    <property type="entry name" value="DUF2065"/>
</dbReference>
<dbReference type="PANTHER" id="PTHR38602">
    <property type="entry name" value="INNER MEMBRANE PROTEIN-RELATED"/>
    <property type="match status" value="1"/>
</dbReference>
<reference evidence="2 3" key="1">
    <citation type="submission" date="2019-01" db="EMBL/GenBank/DDBJ databases">
        <authorList>
            <person name="Chen W.-M."/>
        </authorList>
    </citation>
    <scope>NUCLEOTIDE SEQUENCE [LARGE SCALE GENOMIC DNA]</scope>
    <source>
        <strain evidence="2 3">KYPC3</strain>
    </source>
</reference>
<dbReference type="Pfam" id="PF09838">
    <property type="entry name" value="DUF2065"/>
    <property type="match status" value="1"/>
</dbReference>
<keyword evidence="1" id="KW-0472">Membrane</keyword>
<name>A0A437QFA9_9GAMM</name>
<dbReference type="AlphaFoldDB" id="A0A437QFA9"/>
<dbReference type="PANTHER" id="PTHR38602:SF1">
    <property type="entry name" value="INNER MEMBRANE PROTEIN"/>
    <property type="match status" value="1"/>
</dbReference>
<organism evidence="2 3">
    <name type="scientific">Rheinheimera riviphila</name>
    <dbReference type="NCBI Taxonomy" id="1834037"/>
    <lineage>
        <taxon>Bacteria</taxon>
        <taxon>Pseudomonadati</taxon>
        <taxon>Pseudomonadota</taxon>
        <taxon>Gammaproteobacteria</taxon>
        <taxon>Chromatiales</taxon>
        <taxon>Chromatiaceae</taxon>
        <taxon>Rheinheimera</taxon>
    </lineage>
</organism>
<keyword evidence="1" id="KW-0812">Transmembrane</keyword>
<accession>A0A437QFA9</accession>
<sequence>MDLFWASLALVLLLEGIGPLLFPKQWQGYLRRLSAEPISSLRQVGAVLCGGALLIYLFLA</sequence>
<evidence type="ECO:0000256" key="1">
    <source>
        <dbReference type="SAM" id="Phobius"/>
    </source>
</evidence>
<dbReference type="EMBL" id="SACS01000025">
    <property type="protein sequence ID" value="RVU33212.1"/>
    <property type="molecule type" value="Genomic_DNA"/>
</dbReference>
<dbReference type="RefSeq" id="WP_127700705.1">
    <property type="nucleotide sequence ID" value="NZ_SACS01000025.1"/>
</dbReference>
<comment type="caution">
    <text evidence="2">The sequence shown here is derived from an EMBL/GenBank/DDBJ whole genome shotgun (WGS) entry which is preliminary data.</text>
</comment>
<evidence type="ECO:0000313" key="2">
    <source>
        <dbReference type="EMBL" id="RVU33212.1"/>
    </source>
</evidence>
<feature type="transmembrane region" description="Helical" evidence="1">
    <location>
        <begin position="39"/>
        <end position="59"/>
    </location>
</feature>
<keyword evidence="1" id="KW-1133">Transmembrane helix</keyword>